<dbReference type="InterPro" id="IPR057326">
    <property type="entry name" value="KR_dom"/>
</dbReference>
<evidence type="ECO:0000256" key="1">
    <source>
        <dbReference type="ARBA" id="ARBA00006484"/>
    </source>
</evidence>
<dbReference type="PRINTS" id="PR00081">
    <property type="entry name" value="GDHRDH"/>
</dbReference>
<dbReference type="PRINTS" id="PR00080">
    <property type="entry name" value="SDRFAMILY"/>
</dbReference>
<comment type="similarity">
    <text evidence="1 3">Belongs to the short-chain dehydrogenases/reductases (SDR) family.</text>
</comment>
<sequence>MNYDLHGKVVLITGAAGGIGSATARELYVHGANLVLTDTRQEAVDLLAQEFDGQRVLALELDVTDSAASRQVVHQAVERFGHLDVAFANAGISWKGTPATLRTCDEDEFRRIVEVDLFGVWHTVRAALPEVVRNRGQILVTSSTYAYLNGMANAPYALSKAAVESLTRSLRAELGSTGASASVLYPGWVNTAIAKVAFGGNAIATKMNEIGVPPFLNQPVGPEVIGRGVVRGLRKRQPRITAPFRWAPISIMRGIFNVFTDWHVAREPRLQRLLLQLEEEVVRNRPQS</sequence>
<dbReference type="CDD" id="cd05233">
    <property type="entry name" value="SDR_c"/>
    <property type="match status" value="1"/>
</dbReference>
<dbReference type="Pfam" id="PF00106">
    <property type="entry name" value="adh_short"/>
    <property type="match status" value="1"/>
</dbReference>
<protein>
    <submittedName>
        <fullName evidence="5">SDR family NAD(P)-dependent oxidoreductase</fullName>
    </submittedName>
</protein>
<evidence type="ECO:0000313" key="5">
    <source>
        <dbReference type="EMBL" id="MQA53657.1"/>
    </source>
</evidence>
<evidence type="ECO:0000259" key="4">
    <source>
        <dbReference type="SMART" id="SM00822"/>
    </source>
</evidence>
<name>A0A7X1U3P5_9PSED</name>
<comment type="caution">
    <text evidence="5">The sequence shown here is derived from an EMBL/GenBank/DDBJ whole genome shotgun (WGS) entry which is preliminary data.</text>
</comment>
<dbReference type="SUPFAM" id="SSF51735">
    <property type="entry name" value="NAD(P)-binding Rossmann-fold domains"/>
    <property type="match status" value="1"/>
</dbReference>
<dbReference type="SMART" id="SM00822">
    <property type="entry name" value="PKS_KR"/>
    <property type="match status" value="1"/>
</dbReference>
<evidence type="ECO:0000313" key="6">
    <source>
        <dbReference type="Proteomes" id="UP000486534"/>
    </source>
</evidence>
<dbReference type="InterPro" id="IPR036291">
    <property type="entry name" value="NAD(P)-bd_dom_sf"/>
</dbReference>
<dbReference type="Gene3D" id="3.40.50.720">
    <property type="entry name" value="NAD(P)-binding Rossmann-like Domain"/>
    <property type="match status" value="1"/>
</dbReference>
<proteinExistence type="inferred from homology"/>
<keyword evidence="2" id="KW-0560">Oxidoreductase</keyword>
<gene>
    <name evidence="5" type="ORF">GDH07_10070</name>
</gene>
<dbReference type="GO" id="GO:0016491">
    <property type="term" value="F:oxidoreductase activity"/>
    <property type="evidence" value="ECO:0007669"/>
    <property type="project" value="UniProtKB-KW"/>
</dbReference>
<organism evidence="5 6">
    <name type="scientific">Pseudomonas piscis</name>
    <dbReference type="NCBI Taxonomy" id="2614538"/>
    <lineage>
        <taxon>Bacteria</taxon>
        <taxon>Pseudomonadati</taxon>
        <taxon>Pseudomonadota</taxon>
        <taxon>Gammaproteobacteria</taxon>
        <taxon>Pseudomonadales</taxon>
        <taxon>Pseudomonadaceae</taxon>
        <taxon>Pseudomonas</taxon>
    </lineage>
</organism>
<accession>A0A7X1U3P5</accession>
<dbReference type="InterPro" id="IPR002347">
    <property type="entry name" value="SDR_fam"/>
</dbReference>
<evidence type="ECO:0000256" key="3">
    <source>
        <dbReference type="RuleBase" id="RU000363"/>
    </source>
</evidence>
<reference evidence="5 6" key="1">
    <citation type="submission" date="2019-10" db="EMBL/GenBank/DDBJ databases">
        <title>Pseudomonas dajingensis sp. nov., isolated from the profound head ulcers of farmed Murray cod (Maccullochella peelii peelii).</title>
        <authorList>
            <person name="Liu Y."/>
        </authorList>
    </citation>
    <scope>NUCLEOTIDE SEQUENCE [LARGE SCALE GENOMIC DNA]</scope>
    <source>
        <strain evidence="5 6">MC042</strain>
    </source>
</reference>
<dbReference type="Proteomes" id="UP000486534">
    <property type="component" value="Unassembled WGS sequence"/>
</dbReference>
<feature type="domain" description="Ketoreductase" evidence="4">
    <location>
        <begin position="8"/>
        <end position="191"/>
    </location>
</feature>
<dbReference type="PANTHER" id="PTHR43391:SF94">
    <property type="entry name" value="OXIDOREDUCTASE-RELATED"/>
    <property type="match status" value="1"/>
</dbReference>
<evidence type="ECO:0000256" key="2">
    <source>
        <dbReference type="ARBA" id="ARBA00023002"/>
    </source>
</evidence>
<dbReference type="AlphaFoldDB" id="A0A7X1U3P5"/>
<dbReference type="RefSeq" id="WP_152897418.1">
    <property type="nucleotide sequence ID" value="NZ_WHUV01000002.1"/>
</dbReference>
<dbReference type="EMBL" id="WHUV01000002">
    <property type="protein sequence ID" value="MQA53657.1"/>
    <property type="molecule type" value="Genomic_DNA"/>
</dbReference>
<dbReference type="PANTHER" id="PTHR43391">
    <property type="entry name" value="RETINOL DEHYDROGENASE-RELATED"/>
    <property type="match status" value="1"/>
</dbReference>